<dbReference type="AlphaFoldDB" id="A0A0C3KDI8"/>
<protein>
    <recommendedName>
        <fullName evidence="4">Transmembrane protein</fullName>
    </recommendedName>
</protein>
<evidence type="ECO:0008006" key="4">
    <source>
        <dbReference type="Google" id="ProtNLM"/>
    </source>
</evidence>
<keyword evidence="1" id="KW-1133">Transmembrane helix</keyword>
<accession>A0A0C3KDI8</accession>
<keyword evidence="1" id="KW-0812">Transmembrane</keyword>
<reference evidence="2 3" key="1">
    <citation type="submission" date="2014-04" db="EMBL/GenBank/DDBJ databases">
        <authorList>
            <consortium name="DOE Joint Genome Institute"/>
            <person name="Kuo A."/>
            <person name="Girlanda M."/>
            <person name="Perotto S."/>
            <person name="Kohler A."/>
            <person name="Nagy L.G."/>
            <person name="Floudas D."/>
            <person name="Copeland A."/>
            <person name="Barry K.W."/>
            <person name="Cichocki N."/>
            <person name="Veneault-Fourrey C."/>
            <person name="LaButti K."/>
            <person name="Lindquist E.A."/>
            <person name="Lipzen A."/>
            <person name="Lundell T."/>
            <person name="Morin E."/>
            <person name="Murat C."/>
            <person name="Sun H."/>
            <person name="Tunlid A."/>
            <person name="Henrissat B."/>
            <person name="Grigoriev I.V."/>
            <person name="Hibbett D.S."/>
            <person name="Martin F."/>
            <person name="Nordberg H.P."/>
            <person name="Cantor M.N."/>
            <person name="Hua S.X."/>
        </authorList>
    </citation>
    <scope>NUCLEOTIDE SEQUENCE [LARGE SCALE GENOMIC DNA]</scope>
    <source>
        <strain evidence="2 3">MUT 4182</strain>
    </source>
</reference>
<evidence type="ECO:0000256" key="1">
    <source>
        <dbReference type="SAM" id="Phobius"/>
    </source>
</evidence>
<gene>
    <name evidence="2" type="ORF">M407DRAFT_147062</name>
</gene>
<name>A0A0C3KDI8_9AGAM</name>
<keyword evidence="1" id="KW-0472">Membrane</keyword>
<dbReference type="HOGENOM" id="CLU_2293769_0_0_1"/>
<evidence type="ECO:0000313" key="3">
    <source>
        <dbReference type="Proteomes" id="UP000054248"/>
    </source>
</evidence>
<feature type="transmembrane region" description="Helical" evidence="1">
    <location>
        <begin position="71"/>
        <end position="92"/>
    </location>
</feature>
<proteinExistence type="predicted"/>
<keyword evidence="3" id="KW-1185">Reference proteome</keyword>
<reference evidence="3" key="2">
    <citation type="submission" date="2015-01" db="EMBL/GenBank/DDBJ databases">
        <title>Evolutionary Origins and Diversification of the Mycorrhizal Mutualists.</title>
        <authorList>
            <consortium name="DOE Joint Genome Institute"/>
            <consortium name="Mycorrhizal Genomics Consortium"/>
            <person name="Kohler A."/>
            <person name="Kuo A."/>
            <person name="Nagy L.G."/>
            <person name="Floudas D."/>
            <person name="Copeland A."/>
            <person name="Barry K.W."/>
            <person name="Cichocki N."/>
            <person name="Veneault-Fourrey C."/>
            <person name="LaButti K."/>
            <person name="Lindquist E.A."/>
            <person name="Lipzen A."/>
            <person name="Lundell T."/>
            <person name="Morin E."/>
            <person name="Murat C."/>
            <person name="Riley R."/>
            <person name="Ohm R."/>
            <person name="Sun H."/>
            <person name="Tunlid A."/>
            <person name="Henrissat B."/>
            <person name="Grigoriev I.V."/>
            <person name="Hibbett D.S."/>
            <person name="Martin F."/>
        </authorList>
    </citation>
    <scope>NUCLEOTIDE SEQUENCE [LARGE SCALE GENOMIC DNA]</scope>
    <source>
        <strain evidence="3">MUT 4182</strain>
    </source>
</reference>
<evidence type="ECO:0000313" key="2">
    <source>
        <dbReference type="EMBL" id="KIO19503.1"/>
    </source>
</evidence>
<sequence length="101" mass="11067">MVELNDGVAIVDPFHLSSLLFFSSFPRLFLFSSYAPLFFISVAWSCCYSAAAVVIDVSGLVFGRLLGFDLLFFFFSPVSLLSLSLYLALALCSPCRFPASS</sequence>
<dbReference type="EMBL" id="KN823217">
    <property type="protein sequence ID" value="KIO19503.1"/>
    <property type="molecule type" value="Genomic_DNA"/>
</dbReference>
<dbReference type="Proteomes" id="UP000054248">
    <property type="component" value="Unassembled WGS sequence"/>
</dbReference>
<feature type="transmembrane region" description="Helical" evidence="1">
    <location>
        <begin position="28"/>
        <end position="51"/>
    </location>
</feature>
<organism evidence="2 3">
    <name type="scientific">Tulasnella calospora MUT 4182</name>
    <dbReference type="NCBI Taxonomy" id="1051891"/>
    <lineage>
        <taxon>Eukaryota</taxon>
        <taxon>Fungi</taxon>
        <taxon>Dikarya</taxon>
        <taxon>Basidiomycota</taxon>
        <taxon>Agaricomycotina</taxon>
        <taxon>Agaricomycetes</taxon>
        <taxon>Cantharellales</taxon>
        <taxon>Tulasnellaceae</taxon>
        <taxon>Tulasnella</taxon>
    </lineage>
</organism>